<dbReference type="InterPro" id="IPR045338">
    <property type="entry name" value="DUF6535"/>
</dbReference>
<keyword evidence="2" id="KW-0472">Membrane</keyword>
<name>A0A8H7CSS2_9AGAR</name>
<protein>
    <recommendedName>
        <fullName evidence="3">DUF6535 domain-containing protein</fullName>
    </recommendedName>
</protein>
<dbReference type="AlphaFoldDB" id="A0A8H7CSS2"/>
<evidence type="ECO:0000256" key="1">
    <source>
        <dbReference type="SAM" id="MobiDB-lite"/>
    </source>
</evidence>
<feature type="transmembrane region" description="Helical" evidence="2">
    <location>
        <begin position="209"/>
        <end position="230"/>
    </location>
</feature>
<evidence type="ECO:0000256" key="2">
    <source>
        <dbReference type="SAM" id="Phobius"/>
    </source>
</evidence>
<feature type="transmembrane region" description="Helical" evidence="2">
    <location>
        <begin position="182"/>
        <end position="203"/>
    </location>
</feature>
<feature type="domain" description="DUF6535" evidence="3">
    <location>
        <begin position="27"/>
        <end position="203"/>
    </location>
</feature>
<dbReference type="Proteomes" id="UP000620124">
    <property type="component" value="Unassembled WGS sequence"/>
</dbReference>
<feature type="region of interest" description="Disordered" evidence="1">
    <location>
        <begin position="1"/>
        <end position="20"/>
    </location>
</feature>
<keyword evidence="2" id="KW-0812">Transmembrane</keyword>
<evidence type="ECO:0000259" key="3">
    <source>
        <dbReference type="Pfam" id="PF20153"/>
    </source>
</evidence>
<reference evidence="4" key="1">
    <citation type="submission" date="2020-05" db="EMBL/GenBank/DDBJ databases">
        <title>Mycena genomes resolve the evolution of fungal bioluminescence.</title>
        <authorList>
            <person name="Tsai I.J."/>
        </authorList>
    </citation>
    <scope>NUCLEOTIDE SEQUENCE</scope>
    <source>
        <strain evidence="4">CCC161011</strain>
    </source>
</reference>
<feature type="transmembrane region" description="Helical" evidence="2">
    <location>
        <begin position="121"/>
        <end position="140"/>
    </location>
</feature>
<keyword evidence="5" id="KW-1185">Reference proteome</keyword>
<feature type="transmembrane region" description="Helical" evidence="2">
    <location>
        <begin position="51"/>
        <end position="68"/>
    </location>
</feature>
<evidence type="ECO:0000313" key="5">
    <source>
        <dbReference type="Proteomes" id="UP000620124"/>
    </source>
</evidence>
<proteinExistence type="predicted"/>
<dbReference type="OrthoDB" id="3221808at2759"/>
<dbReference type="Pfam" id="PF20153">
    <property type="entry name" value="DUF6535"/>
    <property type="match status" value="1"/>
</dbReference>
<evidence type="ECO:0000313" key="4">
    <source>
        <dbReference type="EMBL" id="KAF7348895.1"/>
    </source>
</evidence>
<dbReference type="EMBL" id="JACAZI010000011">
    <property type="protein sequence ID" value="KAF7348895.1"/>
    <property type="molecule type" value="Genomic_DNA"/>
</dbReference>
<comment type="caution">
    <text evidence="4">The sequence shown here is derived from an EMBL/GenBank/DDBJ whole genome shotgun (WGS) entry which is preliminary data.</text>
</comment>
<sequence length="904" mass="99343">MRPTEQGLSPPAFDSPDRDESASAQLWAVYISEAERYDKALVEGWKSDMEGLLIFAGLFSASLTAFLVESYKTLTPDQGTITIVILAQISRQLEGGPSVPSVDVSPLIAAGPTSASLACNALWFLSLGFSLSCALIATLVDQWSRDFIQSTSMRPSPITRARIFAYLYFGIQRFGMHTLVQFIPLLLHISLLLFFAGLIAFLYPINTALMALAVALLALISAAYGYLTVLPMFSSDSPYRTPLSNMAWAFLRRLYASLPSGTIPSQDEEYMVASGNFMTASKGLPTMVEIMIHDAMAKSSKRDGRDGRAMVWTVRSLTDDAELEPFVKALPGLVWGYNGRRRVYDNMINMLLETRDLQLVSRIEGLLHGCNSSTLSPEHQMRRRISCLEALWAIAYFSVSNVSACKTFLLFDHALLASHLRSINQTTAVKQHLISAYTLVRWSGFISLSSLIRDASHSLESITTTTTHEDSRVLLQMVQHRAEQLGYTQFSDALSLLPPLDTPTMIPAALQSFNDSAYDILTEYLCNSADLDDMPYEFEATYAMIQPVSGRLNTAAQIKLKGAFITLIDSHQAMLMQYLRVHPIDIGVDTILHLLQMEPACLDAPFLRSLIIYTAHRHRTPEISARMFAQCDPRFMGALLTKALVDAHGSLTDSALYAIWTSCNSFATFDEATLGAISTAPQFFLSSCTTATLRAHILARPVVQSASVGSALPASSTVSEPGEGSELWKTSWFAILVEFLECRDVFRVLGAWHTRAEIDTFHILICSRTVDCDCVSRPLQRRFANSFLKIVSGNFAQSHAELIGAMVGWMAWNGGSPAILVFDDLHARGTMHKAFTNCLQASSDEKLVLSSDLGPLLDGLVNELTPHALAPPTHTPPGGTTFLDNAIGTEEATVSIEDIADKKE</sequence>
<gene>
    <name evidence="4" type="ORF">MVEN_01409700</name>
</gene>
<accession>A0A8H7CSS2</accession>
<organism evidence="4 5">
    <name type="scientific">Mycena venus</name>
    <dbReference type="NCBI Taxonomy" id="2733690"/>
    <lineage>
        <taxon>Eukaryota</taxon>
        <taxon>Fungi</taxon>
        <taxon>Dikarya</taxon>
        <taxon>Basidiomycota</taxon>
        <taxon>Agaricomycotina</taxon>
        <taxon>Agaricomycetes</taxon>
        <taxon>Agaricomycetidae</taxon>
        <taxon>Agaricales</taxon>
        <taxon>Marasmiineae</taxon>
        <taxon>Mycenaceae</taxon>
        <taxon>Mycena</taxon>
    </lineage>
</organism>
<keyword evidence="2" id="KW-1133">Transmembrane helix</keyword>